<dbReference type="AlphaFoldDB" id="A0A1E7F5Y7"/>
<evidence type="ECO:0000256" key="1">
    <source>
        <dbReference type="SAM" id="MobiDB-lite"/>
    </source>
</evidence>
<feature type="compositionally biased region" description="Polar residues" evidence="1">
    <location>
        <begin position="252"/>
        <end position="265"/>
    </location>
</feature>
<reference evidence="2 3" key="1">
    <citation type="submission" date="2016-09" db="EMBL/GenBank/DDBJ databases">
        <title>Extensive genetic diversity and differential bi-allelic expression allows diatom success in the polar Southern Ocean.</title>
        <authorList>
            <consortium name="DOE Joint Genome Institute"/>
            <person name="Mock T."/>
            <person name="Otillar R.P."/>
            <person name="Strauss J."/>
            <person name="Dupont C."/>
            <person name="Frickenhaus S."/>
            <person name="Maumus F."/>
            <person name="Mcmullan M."/>
            <person name="Sanges R."/>
            <person name="Schmutz J."/>
            <person name="Toseland A."/>
            <person name="Valas R."/>
            <person name="Veluchamy A."/>
            <person name="Ward B.J."/>
            <person name="Allen A."/>
            <person name="Barry K."/>
            <person name="Falciatore A."/>
            <person name="Ferrante M."/>
            <person name="Fortunato A.E."/>
            <person name="Gloeckner G."/>
            <person name="Gruber A."/>
            <person name="Hipkin R."/>
            <person name="Janech M."/>
            <person name="Kroth P."/>
            <person name="Leese F."/>
            <person name="Lindquist E."/>
            <person name="Lyon B.R."/>
            <person name="Martin J."/>
            <person name="Mayer C."/>
            <person name="Parker M."/>
            <person name="Quesneville H."/>
            <person name="Raymond J."/>
            <person name="Uhlig C."/>
            <person name="Valentin K.U."/>
            <person name="Worden A.Z."/>
            <person name="Armbrust E.V."/>
            <person name="Bowler C."/>
            <person name="Green B."/>
            <person name="Moulton V."/>
            <person name="Van Oosterhout C."/>
            <person name="Grigoriev I."/>
        </authorList>
    </citation>
    <scope>NUCLEOTIDE SEQUENCE [LARGE SCALE GENOMIC DNA]</scope>
    <source>
        <strain evidence="2 3">CCMP1102</strain>
    </source>
</reference>
<feature type="region of interest" description="Disordered" evidence="1">
    <location>
        <begin position="60"/>
        <end position="118"/>
    </location>
</feature>
<accession>A0A1E7F5Y7</accession>
<feature type="compositionally biased region" description="Basic and acidic residues" evidence="1">
    <location>
        <begin position="94"/>
        <end position="111"/>
    </location>
</feature>
<dbReference type="KEGG" id="fcy:FRACYDRAFT_241906"/>
<evidence type="ECO:0000313" key="2">
    <source>
        <dbReference type="EMBL" id="OEU13567.1"/>
    </source>
</evidence>
<feature type="compositionally biased region" description="Basic and acidic residues" evidence="1">
    <location>
        <begin position="60"/>
        <end position="71"/>
    </location>
</feature>
<feature type="region of interest" description="Disordered" evidence="1">
    <location>
        <begin position="1"/>
        <end position="26"/>
    </location>
</feature>
<organism evidence="2 3">
    <name type="scientific">Fragilariopsis cylindrus CCMP1102</name>
    <dbReference type="NCBI Taxonomy" id="635003"/>
    <lineage>
        <taxon>Eukaryota</taxon>
        <taxon>Sar</taxon>
        <taxon>Stramenopiles</taxon>
        <taxon>Ochrophyta</taxon>
        <taxon>Bacillariophyta</taxon>
        <taxon>Bacillariophyceae</taxon>
        <taxon>Bacillariophycidae</taxon>
        <taxon>Bacillariales</taxon>
        <taxon>Bacillariaceae</taxon>
        <taxon>Fragilariopsis</taxon>
    </lineage>
</organism>
<proteinExistence type="predicted"/>
<dbReference type="Proteomes" id="UP000095751">
    <property type="component" value="Unassembled WGS sequence"/>
</dbReference>
<evidence type="ECO:0000313" key="3">
    <source>
        <dbReference type="Proteomes" id="UP000095751"/>
    </source>
</evidence>
<keyword evidence="3" id="KW-1185">Reference proteome</keyword>
<name>A0A1E7F5Y7_9STRA</name>
<feature type="compositionally biased region" description="Polar residues" evidence="1">
    <location>
        <begin position="72"/>
        <end position="91"/>
    </location>
</feature>
<dbReference type="EMBL" id="KV784361">
    <property type="protein sequence ID" value="OEU13567.1"/>
    <property type="molecule type" value="Genomic_DNA"/>
</dbReference>
<sequence>MGDRVDHPKRRRKITNQSHNRDKNNINDWEALVPLPVNVQQPQQATVTPKLTSTTVVNEQRDDNWKTKNSEQDCTGKTQPYSLMNNFNANFGKSIDDKHNQKTPPDPKIKPLDSPLRPTREYSVGKRSIQPPHMNKTNSVIRTPSISNSSIIGVPQRNDMKPDDDTPLTEILRAAGDGDNHLVQSSRIPIKSIMEKEEITYDQLGDFDNKEFKEVFNMKLGPSMKIVKATKQYDSKQRKFLTSPGEFDRKMSANSSATMGATSSALPPPDHSSSSVHDDLSWITGERNENRVLQKINNNNCTTTITKSVKLMNWYDNNLADGVAWKQEQPNTICKKIMEHFTKYDKLQRRFEERTSRKKGTTTTTTTTGVIPWTTTVLGYEHPSTKRSYLQSFLSILNTEDRMDQLHVQAKKLVVDKKAIYSSQETKLKKLRRAEHRWGYISAI</sequence>
<gene>
    <name evidence="2" type="ORF">FRACYDRAFT_241906</name>
</gene>
<protein>
    <submittedName>
        <fullName evidence="2">Uncharacterized protein</fullName>
    </submittedName>
</protein>
<dbReference type="InParanoid" id="A0A1E7F5Y7"/>
<feature type="region of interest" description="Disordered" evidence="1">
    <location>
        <begin position="240"/>
        <end position="278"/>
    </location>
</feature>